<dbReference type="GO" id="GO:0016491">
    <property type="term" value="F:oxidoreductase activity"/>
    <property type="evidence" value="ECO:0007669"/>
    <property type="project" value="UniProtKB-KW"/>
</dbReference>
<dbReference type="GO" id="GO:0016020">
    <property type="term" value="C:membrane"/>
    <property type="evidence" value="ECO:0007669"/>
    <property type="project" value="TreeGrafter"/>
</dbReference>
<dbReference type="STRING" id="1168035.SAMN05444280_12414"/>
<dbReference type="AlphaFoldDB" id="A0A1M6KPW8"/>
<keyword evidence="2" id="KW-0560">Oxidoreductase</keyword>
<dbReference type="RefSeq" id="WP_073171003.1">
    <property type="nucleotide sequence ID" value="NZ_FQZE01000024.1"/>
</dbReference>
<sequence length="267" mass="29078">MEIKNKIIAVTGAGSGMGRELTIQLLQKGAKVAMADINEENLNETESIVGAKNVSKHVLNIADRESVEKFPAEVMQHHGSVDGIINNAGIIQPFIDVSELDYSTIERLVNVNFYGTVYMTKAFLPHLLKRPVAHIANVSSMGGFIPFPGQALYSASKAAVKIFTEGLYSELKDTNVGVTIIFPGAINTNIMSNSGVERSDAQQEGEDSGSAKTLPADKAAAIMIKAIEKNKFRVTVGRDARMLDIFYRLSPKRAVDMIVKQMGNRKH</sequence>
<dbReference type="PRINTS" id="PR00080">
    <property type="entry name" value="SDRFAMILY"/>
</dbReference>
<comment type="similarity">
    <text evidence="1 3">Belongs to the short-chain dehydrogenases/reductases (SDR) family.</text>
</comment>
<dbReference type="PRINTS" id="PR00081">
    <property type="entry name" value="GDHRDH"/>
</dbReference>
<evidence type="ECO:0000313" key="5">
    <source>
        <dbReference type="Proteomes" id="UP000184050"/>
    </source>
</evidence>
<dbReference type="InterPro" id="IPR002347">
    <property type="entry name" value="SDR_fam"/>
</dbReference>
<organism evidence="4 5">
    <name type="scientific">Tangfeifania diversioriginum</name>
    <dbReference type="NCBI Taxonomy" id="1168035"/>
    <lineage>
        <taxon>Bacteria</taxon>
        <taxon>Pseudomonadati</taxon>
        <taxon>Bacteroidota</taxon>
        <taxon>Bacteroidia</taxon>
        <taxon>Marinilabiliales</taxon>
        <taxon>Prolixibacteraceae</taxon>
        <taxon>Tangfeifania</taxon>
    </lineage>
</organism>
<dbReference type="Gene3D" id="3.40.50.720">
    <property type="entry name" value="NAD(P)-binding Rossmann-like Domain"/>
    <property type="match status" value="1"/>
</dbReference>
<dbReference type="EMBL" id="FQZE01000024">
    <property type="protein sequence ID" value="SHJ61038.1"/>
    <property type="molecule type" value="Genomic_DNA"/>
</dbReference>
<dbReference type="Pfam" id="PF00106">
    <property type="entry name" value="adh_short"/>
    <property type="match status" value="1"/>
</dbReference>
<proteinExistence type="inferred from homology"/>
<dbReference type="InterPro" id="IPR036291">
    <property type="entry name" value="NAD(P)-bd_dom_sf"/>
</dbReference>
<protein>
    <submittedName>
        <fullName evidence="4">Short-chain dehydrogenase</fullName>
    </submittedName>
</protein>
<dbReference type="Proteomes" id="UP000184050">
    <property type="component" value="Unassembled WGS sequence"/>
</dbReference>
<dbReference type="OrthoDB" id="9775296at2"/>
<evidence type="ECO:0000256" key="2">
    <source>
        <dbReference type="ARBA" id="ARBA00023002"/>
    </source>
</evidence>
<evidence type="ECO:0000313" key="4">
    <source>
        <dbReference type="EMBL" id="SHJ61038.1"/>
    </source>
</evidence>
<gene>
    <name evidence="4" type="ORF">SAMN05444280_12414</name>
</gene>
<keyword evidence="5" id="KW-1185">Reference proteome</keyword>
<accession>A0A1M6KPW8</accession>
<dbReference type="SUPFAM" id="SSF51735">
    <property type="entry name" value="NAD(P)-binding Rossmann-fold domains"/>
    <property type="match status" value="1"/>
</dbReference>
<name>A0A1M6KPW8_9BACT</name>
<evidence type="ECO:0000256" key="1">
    <source>
        <dbReference type="ARBA" id="ARBA00006484"/>
    </source>
</evidence>
<reference evidence="4 5" key="1">
    <citation type="submission" date="2016-11" db="EMBL/GenBank/DDBJ databases">
        <authorList>
            <person name="Jaros S."/>
            <person name="Januszkiewicz K."/>
            <person name="Wedrychowicz H."/>
        </authorList>
    </citation>
    <scope>NUCLEOTIDE SEQUENCE [LARGE SCALE GENOMIC DNA]</scope>
    <source>
        <strain evidence="4 5">DSM 27063</strain>
    </source>
</reference>
<dbReference type="CDD" id="cd05233">
    <property type="entry name" value="SDR_c"/>
    <property type="match status" value="1"/>
</dbReference>
<dbReference type="PANTHER" id="PTHR44196:SF1">
    <property type="entry name" value="DEHYDROGENASE_REDUCTASE SDR FAMILY MEMBER 7B"/>
    <property type="match status" value="1"/>
</dbReference>
<dbReference type="PANTHER" id="PTHR44196">
    <property type="entry name" value="DEHYDROGENASE/REDUCTASE SDR FAMILY MEMBER 7B"/>
    <property type="match status" value="1"/>
</dbReference>
<evidence type="ECO:0000256" key="3">
    <source>
        <dbReference type="RuleBase" id="RU000363"/>
    </source>
</evidence>